<evidence type="ECO:0000313" key="2">
    <source>
        <dbReference type="EMBL" id="MQT04139.1"/>
    </source>
</evidence>
<feature type="compositionally biased region" description="Basic and acidic residues" evidence="1">
    <location>
        <begin position="56"/>
        <end position="75"/>
    </location>
</feature>
<dbReference type="AlphaFoldDB" id="A0A646KP97"/>
<keyword evidence="3" id="KW-1185">Reference proteome</keyword>
<gene>
    <name evidence="2" type="ORF">FF041_29425</name>
</gene>
<reference evidence="2 3" key="1">
    <citation type="submission" date="2019-05" db="EMBL/GenBank/DDBJ databases">
        <title>Comparative genomics and metabolomics analyses of clavulanic acid producing Streptomyces species provides insight into specialized metabolism and evolution of beta-lactam biosynthetic gene clusters.</title>
        <authorList>
            <person name="Moore M.A."/>
            <person name="Cruz-Morales P."/>
            <person name="Barona Gomez F."/>
            <person name="Kapil T."/>
        </authorList>
    </citation>
    <scope>NUCLEOTIDE SEQUENCE [LARGE SCALE GENOMIC DNA]</scope>
    <source>
        <strain evidence="2 3">NRRL 5741</strain>
    </source>
</reference>
<evidence type="ECO:0000313" key="3">
    <source>
        <dbReference type="Proteomes" id="UP000419138"/>
    </source>
</evidence>
<feature type="region of interest" description="Disordered" evidence="1">
    <location>
        <begin position="1"/>
        <end position="104"/>
    </location>
</feature>
<organism evidence="2 3">
    <name type="scientific">Streptomyces jumonjinensis</name>
    <dbReference type="NCBI Taxonomy" id="1945"/>
    <lineage>
        <taxon>Bacteria</taxon>
        <taxon>Bacillati</taxon>
        <taxon>Actinomycetota</taxon>
        <taxon>Actinomycetes</taxon>
        <taxon>Kitasatosporales</taxon>
        <taxon>Streptomycetaceae</taxon>
        <taxon>Streptomyces</taxon>
    </lineage>
</organism>
<dbReference type="Proteomes" id="UP000419138">
    <property type="component" value="Unassembled WGS sequence"/>
</dbReference>
<accession>A0A646KP97</accession>
<name>A0A646KP97_STRJU</name>
<comment type="caution">
    <text evidence="2">The sequence shown here is derived from an EMBL/GenBank/DDBJ whole genome shotgun (WGS) entry which is preliminary data.</text>
</comment>
<proteinExistence type="predicted"/>
<protein>
    <submittedName>
        <fullName evidence="2">Uncharacterized protein</fullName>
    </submittedName>
</protein>
<evidence type="ECO:0000256" key="1">
    <source>
        <dbReference type="SAM" id="MobiDB-lite"/>
    </source>
</evidence>
<sequence length="161" mass="18353">MTELPAPHGPRRPCANPRPGFTPERPPCSGAREASSVRVRVPAARCRGAAGVRPQPRRDGEFRAGRESPVEESHGKRTRGRGADPWVHRQRGDHLGGPSHKGSGQVMKWLRRKHRRITWKELRPRCCGGGWWPTAGRWAGARWGRRRNRPFRMIVGQWGWR</sequence>
<dbReference type="EMBL" id="VCLA01000184">
    <property type="protein sequence ID" value="MQT04139.1"/>
    <property type="molecule type" value="Genomic_DNA"/>
</dbReference>